<dbReference type="PANTHER" id="PTHR36057:SF1">
    <property type="entry name" value="LIPOPROTEIN LIPID ATTACHMENT SITE-LIKE PROTEIN, PUTATIVE (DUF1223)-RELATED"/>
    <property type="match status" value="1"/>
</dbReference>
<dbReference type="Pfam" id="PF06764">
    <property type="entry name" value="DUF1223"/>
    <property type="match status" value="1"/>
</dbReference>
<organism evidence="1 2">
    <name type="scientific">Parasediminibacterium paludis</name>
    <dbReference type="NCBI Taxonomy" id="908966"/>
    <lineage>
        <taxon>Bacteria</taxon>
        <taxon>Pseudomonadati</taxon>
        <taxon>Bacteroidota</taxon>
        <taxon>Chitinophagia</taxon>
        <taxon>Chitinophagales</taxon>
        <taxon>Chitinophagaceae</taxon>
        <taxon>Parasediminibacterium</taxon>
    </lineage>
</organism>
<dbReference type="SUPFAM" id="SSF52833">
    <property type="entry name" value="Thioredoxin-like"/>
    <property type="match status" value="1"/>
</dbReference>
<comment type="caution">
    <text evidence="1">The sequence shown here is derived from an EMBL/GenBank/DDBJ whole genome shotgun (WGS) entry which is preliminary data.</text>
</comment>
<dbReference type="InterPro" id="IPR010634">
    <property type="entry name" value="DUF1223"/>
</dbReference>
<dbReference type="PROSITE" id="PS51257">
    <property type="entry name" value="PROKAR_LIPOPROTEIN"/>
    <property type="match status" value="1"/>
</dbReference>
<protein>
    <submittedName>
        <fullName evidence="1">DUF1223 domain-containing protein</fullName>
    </submittedName>
</protein>
<accession>A0ABV8PSN7</accession>
<gene>
    <name evidence="1" type="ORF">ACFOW1_04040</name>
</gene>
<evidence type="ECO:0000313" key="1">
    <source>
        <dbReference type="EMBL" id="MFC4231047.1"/>
    </source>
</evidence>
<sequence>MKILLITILSFVICSCNGQHNDAPVNLNVSQKPIVVELFTSEGCSSCPSADKLLANISDKNQQVLLLSFHVDYWNRLGWVDSFSNAMYTNRQYDYAAKMQLSSVYTPQIVVNGQAETVGSNSTKVNKLLAANYLSAQIINKVDASINNKQIVVTIDHGNLGKDNELLVLLVQPSASTKVKAGENEGSLLQHKNVVRSMVVMPVGTQTTTLSAPFISNDWQVVALVQNKYNLQIVDAKQTIVHSSNGH</sequence>
<name>A0ABV8PSN7_9BACT</name>
<proteinExistence type="predicted"/>
<evidence type="ECO:0000313" key="2">
    <source>
        <dbReference type="Proteomes" id="UP001595906"/>
    </source>
</evidence>
<keyword evidence="2" id="KW-1185">Reference proteome</keyword>
<dbReference type="Gene3D" id="3.40.30.10">
    <property type="entry name" value="Glutaredoxin"/>
    <property type="match status" value="1"/>
</dbReference>
<dbReference type="Proteomes" id="UP001595906">
    <property type="component" value="Unassembled WGS sequence"/>
</dbReference>
<dbReference type="PANTHER" id="PTHR36057">
    <property type="match status" value="1"/>
</dbReference>
<reference evidence="2" key="1">
    <citation type="journal article" date="2019" name="Int. J. Syst. Evol. Microbiol.">
        <title>The Global Catalogue of Microorganisms (GCM) 10K type strain sequencing project: providing services to taxonomists for standard genome sequencing and annotation.</title>
        <authorList>
            <consortium name="The Broad Institute Genomics Platform"/>
            <consortium name="The Broad Institute Genome Sequencing Center for Infectious Disease"/>
            <person name="Wu L."/>
            <person name="Ma J."/>
        </authorList>
    </citation>
    <scope>NUCLEOTIDE SEQUENCE [LARGE SCALE GENOMIC DNA]</scope>
    <source>
        <strain evidence="2">CECT 8010</strain>
    </source>
</reference>
<dbReference type="InterPro" id="IPR036249">
    <property type="entry name" value="Thioredoxin-like_sf"/>
</dbReference>
<dbReference type="RefSeq" id="WP_379012434.1">
    <property type="nucleotide sequence ID" value="NZ_JBHSDC010000003.1"/>
</dbReference>
<dbReference type="EMBL" id="JBHSDC010000003">
    <property type="protein sequence ID" value="MFC4231047.1"/>
    <property type="molecule type" value="Genomic_DNA"/>
</dbReference>